<dbReference type="Proteomes" id="UP000318571">
    <property type="component" value="Chromosome 2"/>
</dbReference>
<protein>
    <recommendedName>
        <fullName evidence="1">Methyltransferase type 11 domain-containing protein</fullName>
    </recommendedName>
</protein>
<dbReference type="OMA" id="WESGGFK"/>
<dbReference type="CDD" id="cd02440">
    <property type="entry name" value="AdoMet_MTases"/>
    <property type="match status" value="1"/>
</dbReference>
<name>A0A553PDM9_TIGCA</name>
<accession>A0A553PDM9</accession>
<dbReference type="Gene3D" id="3.40.50.150">
    <property type="entry name" value="Vaccinia Virus protein VP39"/>
    <property type="match status" value="1"/>
</dbReference>
<dbReference type="InterPro" id="IPR029063">
    <property type="entry name" value="SAM-dependent_MTases_sf"/>
</dbReference>
<dbReference type="InterPro" id="IPR013216">
    <property type="entry name" value="Methyltransf_11"/>
</dbReference>
<dbReference type="PANTHER" id="PTHR43591:SF101">
    <property type="entry name" value="METHYLTRANSFERASE-LIKE PROTEIN 27"/>
    <property type="match status" value="1"/>
</dbReference>
<dbReference type="EMBL" id="VCGU01000005">
    <property type="protein sequence ID" value="TRY75779.1"/>
    <property type="molecule type" value="Genomic_DNA"/>
</dbReference>
<dbReference type="Pfam" id="PF08241">
    <property type="entry name" value="Methyltransf_11"/>
    <property type="match status" value="1"/>
</dbReference>
<evidence type="ECO:0000313" key="3">
    <source>
        <dbReference type="Proteomes" id="UP000318571"/>
    </source>
</evidence>
<dbReference type="SUPFAM" id="SSF53335">
    <property type="entry name" value="S-adenosyl-L-methionine-dependent methyltransferases"/>
    <property type="match status" value="1"/>
</dbReference>
<sequence length="217" mass="24109">MSESSFRDGWADLMGSEHITKEKVLDHYAQNAENYDEHLRQIQSTGPTRIAEKLAQQVPLEERSHFDILDVAAGTGRVGEALVEKQFGTIDALDPSQPLLAKLEAKGIYRRVFCTFLGNGHNAPVEDGAYDGVVISGGFSKEHLPIEVLDEIIRILKPGGFFVNGMTASYIKFPELLGLEPKMDQLEQAKKWVKISREVQSGSTIHAAGLYHVYKKL</sequence>
<feature type="domain" description="Methyltransferase type 11" evidence="1">
    <location>
        <begin position="69"/>
        <end position="163"/>
    </location>
</feature>
<reference evidence="2 3" key="1">
    <citation type="journal article" date="2018" name="Nat. Ecol. Evol.">
        <title>Genomic signatures of mitonuclear coevolution across populations of Tigriopus californicus.</title>
        <authorList>
            <person name="Barreto F.S."/>
            <person name="Watson E.T."/>
            <person name="Lima T.G."/>
            <person name="Willett C.S."/>
            <person name="Edmands S."/>
            <person name="Li W."/>
            <person name="Burton R.S."/>
        </authorList>
    </citation>
    <scope>NUCLEOTIDE SEQUENCE [LARGE SCALE GENOMIC DNA]</scope>
    <source>
        <strain evidence="2 3">San Diego</strain>
    </source>
</reference>
<dbReference type="OrthoDB" id="10039245at2759"/>
<dbReference type="STRING" id="6832.A0A553PDM9"/>
<organism evidence="2 3">
    <name type="scientific">Tigriopus californicus</name>
    <name type="common">Marine copepod</name>
    <dbReference type="NCBI Taxonomy" id="6832"/>
    <lineage>
        <taxon>Eukaryota</taxon>
        <taxon>Metazoa</taxon>
        <taxon>Ecdysozoa</taxon>
        <taxon>Arthropoda</taxon>
        <taxon>Crustacea</taxon>
        <taxon>Multicrustacea</taxon>
        <taxon>Hexanauplia</taxon>
        <taxon>Copepoda</taxon>
        <taxon>Harpacticoida</taxon>
        <taxon>Harpacticidae</taxon>
        <taxon>Tigriopus</taxon>
    </lineage>
</organism>
<dbReference type="AlphaFoldDB" id="A0A553PDM9"/>
<comment type="caution">
    <text evidence="2">The sequence shown here is derived from an EMBL/GenBank/DDBJ whole genome shotgun (WGS) entry which is preliminary data.</text>
</comment>
<keyword evidence="3" id="KW-1185">Reference proteome</keyword>
<proteinExistence type="predicted"/>
<dbReference type="GO" id="GO:0008757">
    <property type="term" value="F:S-adenosylmethionine-dependent methyltransferase activity"/>
    <property type="evidence" value="ECO:0007669"/>
    <property type="project" value="InterPro"/>
</dbReference>
<dbReference type="PANTHER" id="PTHR43591">
    <property type="entry name" value="METHYLTRANSFERASE"/>
    <property type="match status" value="1"/>
</dbReference>
<gene>
    <name evidence="2" type="ORF">TCAL_07024</name>
</gene>
<evidence type="ECO:0000259" key="1">
    <source>
        <dbReference type="Pfam" id="PF08241"/>
    </source>
</evidence>
<evidence type="ECO:0000313" key="2">
    <source>
        <dbReference type="EMBL" id="TRY75779.1"/>
    </source>
</evidence>